<comment type="caution">
    <text evidence="4">The sequence shown here is derived from an EMBL/GenBank/DDBJ whole genome shotgun (WGS) entry which is preliminary data.</text>
</comment>
<evidence type="ECO:0000313" key="4">
    <source>
        <dbReference type="EMBL" id="KAK6506787.1"/>
    </source>
</evidence>
<dbReference type="EMBL" id="JAVHJL010000003">
    <property type="protein sequence ID" value="KAK6506787.1"/>
    <property type="molecule type" value="Genomic_DNA"/>
</dbReference>
<evidence type="ECO:0000313" key="5">
    <source>
        <dbReference type="Proteomes" id="UP001370758"/>
    </source>
</evidence>
<proteinExistence type="predicted"/>
<keyword evidence="3" id="KW-0732">Signal</keyword>
<dbReference type="Proteomes" id="UP001370758">
    <property type="component" value="Unassembled WGS sequence"/>
</dbReference>
<evidence type="ECO:0000256" key="2">
    <source>
        <dbReference type="SAM" id="MobiDB-lite"/>
    </source>
</evidence>
<evidence type="ECO:0000256" key="1">
    <source>
        <dbReference type="SAM" id="Coils"/>
    </source>
</evidence>
<evidence type="ECO:0000256" key="3">
    <source>
        <dbReference type="SAM" id="SignalP"/>
    </source>
</evidence>
<keyword evidence="5" id="KW-1185">Reference proteome</keyword>
<sequence length="474" mass="52883">MRPASINRGLPSFLLFLLAVNAFPSGERQDDGVPEIDPNVPKLTATAGGLREAAGKDGLPNPVQSRNIGTKEATNLHVFEIKREAIAEYIESLTPDPDPQSRAPDIEPTEKRNFEPRDIEEREVGINHQEKREEAAYTEGGAKKVKRSSESQEMKAKLRARAEVEREKEEYESAKRKREERMLHNKKFKLKMKRLFQHGSPFQEYHNTVPVSAYAADDGSFGHSLPGARRSPLDDAGELGKRSFTERERRVIKARLQELGYAPEGGDNFDPTAELAKLRKRAEAPGLDVTPWNRSPLGKRDISHHIACPSTGLMSSFGNILINPYTYFATIAIFRTACFGCDCSANINGFYLSYRTEGGCSMRLTENCQMAGCRCLNTWSSSDPLLVSKPDWQAGTRWSPATYSDSTYNPQTKTTYSDKYAAAAHVNGEVTFGGYGKAKRNLQSPNLSHVGELFPPSKRDALDHIEYEESVSRT</sequence>
<feature type="region of interest" description="Disordered" evidence="2">
    <location>
        <begin position="93"/>
        <end position="116"/>
    </location>
</feature>
<feature type="coiled-coil region" evidence="1">
    <location>
        <begin position="154"/>
        <end position="181"/>
    </location>
</feature>
<reference evidence="4 5" key="1">
    <citation type="submission" date="2023-08" db="EMBL/GenBank/DDBJ databases">
        <authorList>
            <person name="Palmer J.M."/>
        </authorList>
    </citation>
    <scope>NUCLEOTIDE SEQUENCE [LARGE SCALE GENOMIC DNA]</scope>
    <source>
        <strain evidence="4 5">TWF481</strain>
    </source>
</reference>
<dbReference type="AlphaFoldDB" id="A0AAV9WD73"/>
<feature type="compositionally biased region" description="Basic and acidic residues" evidence="2">
    <location>
        <begin position="104"/>
        <end position="116"/>
    </location>
</feature>
<protein>
    <submittedName>
        <fullName evidence="4">Uncharacterized protein</fullName>
    </submittedName>
</protein>
<keyword evidence="1" id="KW-0175">Coiled coil</keyword>
<feature type="region of interest" description="Disordered" evidence="2">
    <location>
        <begin position="133"/>
        <end position="154"/>
    </location>
</feature>
<gene>
    <name evidence="4" type="ORF">TWF481_005247</name>
</gene>
<accession>A0AAV9WD73</accession>
<feature type="signal peptide" evidence="3">
    <location>
        <begin position="1"/>
        <end position="22"/>
    </location>
</feature>
<feature type="chain" id="PRO_5043900438" evidence="3">
    <location>
        <begin position="23"/>
        <end position="474"/>
    </location>
</feature>
<name>A0AAV9WD73_9PEZI</name>
<organism evidence="4 5">
    <name type="scientific">Arthrobotrys musiformis</name>
    <dbReference type="NCBI Taxonomy" id="47236"/>
    <lineage>
        <taxon>Eukaryota</taxon>
        <taxon>Fungi</taxon>
        <taxon>Dikarya</taxon>
        <taxon>Ascomycota</taxon>
        <taxon>Pezizomycotina</taxon>
        <taxon>Orbiliomycetes</taxon>
        <taxon>Orbiliales</taxon>
        <taxon>Orbiliaceae</taxon>
        <taxon>Arthrobotrys</taxon>
    </lineage>
</organism>